<reference evidence="2" key="1">
    <citation type="submission" date="2024-05" db="EMBL/GenBank/DDBJ databases">
        <title>Whole genome shotgun sequence of Streptomyces hydrogenans NBRC 13475.</title>
        <authorList>
            <person name="Komaki H."/>
            <person name="Tamura T."/>
        </authorList>
    </citation>
    <scope>NUCLEOTIDE SEQUENCE</scope>
    <source>
        <strain evidence="2">NBRC 13475</strain>
    </source>
</reference>
<feature type="compositionally biased region" description="Basic residues" evidence="1">
    <location>
        <begin position="59"/>
        <end position="73"/>
    </location>
</feature>
<proteinExistence type="predicted"/>
<dbReference type="Proteomes" id="UP001052739">
    <property type="component" value="Unassembled WGS sequence"/>
</dbReference>
<feature type="region of interest" description="Disordered" evidence="1">
    <location>
        <begin position="1"/>
        <end position="146"/>
    </location>
</feature>
<feature type="compositionally biased region" description="Pro residues" evidence="1">
    <location>
        <begin position="96"/>
        <end position="108"/>
    </location>
</feature>
<evidence type="ECO:0000256" key="1">
    <source>
        <dbReference type="SAM" id="MobiDB-lite"/>
    </source>
</evidence>
<keyword evidence="3" id="KW-1185">Reference proteome</keyword>
<gene>
    <name evidence="2" type="ORF">Shyd_62730</name>
</gene>
<organism evidence="2 3">
    <name type="scientific">Streptomyces hydrogenans</name>
    <dbReference type="NCBI Taxonomy" id="1873719"/>
    <lineage>
        <taxon>Bacteria</taxon>
        <taxon>Bacillati</taxon>
        <taxon>Actinomycetota</taxon>
        <taxon>Actinomycetes</taxon>
        <taxon>Kitasatosporales</taxon>
        <taxon>Streptomycetaceae</taxon>
        <taxon>Streptomyces</taxon>
    </lineage>
</organism>
<comment type="caution">
    <text evidence="2">The sequence shown here is derived from an EMBL/GenBank/DDBJ whole genome shotgun (WGS) entry which is preliminary data.</text>
</comment>
<protein>
    <submittedName>
        <fullName evidence="2">Uncharacterized protein</fullName>
    </submittedName>
</protein>
<evidence type="ECO:0000313" key="2">
    <source>
        <dbReference type="EMBL" id="GHI24902.1"/>
    </source>
</evidence>
<dbReference type="EMBL" id="BNDW01000068">
    <property type="protein sequence ID" value="GHI24902.1"/>
    <property type="molecule type" value="Genomic_DNA"/>
</dbReference>
<accession>A0ABQ3PIR1</accession>
<evidence type="ECO:0000313" key="3">
    <source>
        <dbReference type="Proteomes" id="UP001052739"/>
    </source>
</evidence>
<name>A0ABQ3PIR1_9ACTN</name>
<sequence length="146" mass="15823">MSSLQEPRFASPAPHPLRRATDWPSCGPRPGGPVAPARRPGRRASDRVLRAAPVVRPLTGRRRIAPRRRRRSRSTGNRSGARRHSSGSGAADGPPAADPPLPPLSPPPRRPRGEASPRARFRPPPARPRAVTADRSRPPLPREVTS</sequence>
<feature type="compositionally biased region" description="Low complexity" evidence="1">
    <location>
        <begin position="86"/>
        <end position="95"/>
    </location>
</feature>